<organism evidence="1 2">
    <name type="scientific">Arsukibacterium ikkense</name>
    <dbReference type="NCBI Taxonomy" id="336831"/>
    <lineage>
        <taxon>Bacteria</taxon>
        <taxon>Pseudomonadati</taxon>
        <taxon>Pseudomonadota</taxon>
        <taxon>Gammaproteobacteria</taxon>
        <taxon>Chromatiales</taxon>
        <taxon>Chromatiaceae</taxon>
        <taxon>Arsukibacterium</taxon>
    </lineage>
</organism>
<dbReference type="EMBL" id="LAHO01000007">
    <property type="protein sequence ID" value="KKO45780.1"/>
    <property type="molecule type" value="Genomic_DNA"/>
</dbReference>
<name>A0A0M2V801_9GAMM</name>
<evidence type="ECO:0000313" key="1">
    <source>
        <dbReference type="EMBL" id="KKO45780.1"/>
    </source>
</evidence>
<sequence length="285" mass="33115">MSITDSPTQQYQNYFNIDMEYRYGTNNNQIGKARRGLTMIIVSRFGHTSPMIIQWLYGITRAQSLTHLNGLCREGLLEYALTHRSPDDRVYTLTRAGAMLAEQLTAIPMQFRSTEHVSQRLNLSTLFHDLIVQYLMLRGMSEKYFNNGDSFGGWDAFVTDSEFRKIARKNDVRNVDGVVREPDGTVCALEMEHSFKTPENRKNILLKYSDSLSAGYYQKIMLLSQKLEILKDARRINEQAVDYLTENNRPKSNQPWLSEDAAQQLRSALVYRTKFCDELTERFYR</sequence>
<dbReference type="SUPFAM" id="SSF46785">
    <property type="entry name" value="Winged helix' DNA-binding domain"/>
    <property type="match status" value="1"/>
</dbReference>
<dbReference type="RefSeq" id="WP_046557298.1">
    <property type="nucleotide sequence ID" value="NZ_LAHO01000007.1"/>
</dbReference>
<dbReference type="OrthoDB" id="6287573at2"/>
<protein>
    <submittedName>
        <fullName evidence="1">Uncharacterized protein</fullName>
    </submittedName>
</protein>
<reference evidence="1 2" key="1">
    <citation type="submission" date="2015-03" db="EMBL/GenBank/DDBJ databases">
        <title>Draft genome sequences of two protease-producing strains of Arsukibacterium isolated from two cold and alkaline environments.</title>
        <authorList>
            <person name="Lylloff J.E."/>
            <person name="Skov L.B."/>
            <person name="Jepsen M."/>
            <person name="Hallin P.F."/>
            <person name="Sorensen S.J."/>
            <person name="Stougaard P."/>
            <person name="Glaring M.A."/>
        </authorList>
    </citation>
    <scope>NUCLEOTIDE SEQUENCE [LARGE SCALE GENOMIC DNA]</scope>
    <source>
        <strain evidence="1 2">GCM72</strain>
    </source>
</reference>
<keyword evidence="2" id="KW-1185">Reference proteome</keyword>
<dbReference type="Proteomes" id="UP000034228">
    <property type="component" value="Unassembled WGS sequence"/>
</dbReference>
<dbReference type="AlphaFoldDB" id="A0A0M2V801"/>
<proteinExistence type="predicted"/>
<accession>A0A0M2V801</accession>
<evidence type="ECO:0000313" key="2">
    <source>
        <dbReference type="Proteomes" id="UP000034228"/>
    </source>
</evidence>
<comment type="caution">
    <text evidence="1">The sequence shown here is derived from an EMBL/GenBank/DDBJ whole genome shotgun (WGS) entry which is preliminary data.</text>
</comment>
<dbReference type="InterPro" id="IPR036390">
    <property type="entry name" value="WH_DNA-bd_sf"/>
</dbReference>
<gene>
    <name evidence="1" type="ORF">WG68_08675</name>
</gene>